<accession>A0A518B736</accession>
<sequence length="140" mass="14726">MKEVLSGLLWIANTEDAQDIRVVLSEGIAVVIDLACEELPIAYPRDMVYCRFPIVDGTGNPAYLLKAAIDSAASFVDANVPTLVACSGGMSRSPAIAAAAMARLPGMTFDAALETVTRTGPIDVSTALWLDVSALANRRA</sequence>
<gene>
    <name evidence="1" type="ORF">Pan216_36330</name>
</gene>
<proteinExistence type="predicted"/>
<evidence type="ECO:0008006" key="3">
    <source>
        <dbReference type="Google" id="ProtNLM"/>
    </source>
</evidence>
<dbReference type="Gene3D" id="3.90.190.10">
    <property type="entry name" value="Protein tyrosine phosphatase superfamily"/>
    <property type="match status" value="1"/>
</dbReference>
<dbReference type="RefSeq" id="WP_145259739.1">
    <property type="nucleotide sequence ID" value="NZ_CP036279.1"/>
</dbReference>
<keyword evidence="2" id="KW-1185">Reference proteome</keyword>
<name>A0A518B736_9BACT</name>
<dbReference type="KEGG" id="knv:Pan216_36330"/>
<organism evidence="1 2">
    <name type="scientific">Kolteria novifilia</name>
    <dbReference type="NCBI Taxonomy" id="2527975"/>
    <lineage>
        <taxon>Bacteria</taxon>
        <taxon>Pseudomonadati</taxon>
        <taxon>Planctomycetota</taxon>
        <taxon>Planctomycetia</taxon>
        <taxon>Kolteriales</taxon>
        <taxon>Kolteriaceae</taxon>
        <taxon>Kolteria</taxon>
    </lineage>
</organism>
<protein>
    <recommendedName>
        <fullName evidence="3">Dual specificity phosphatase, catalytic domain</fullName>
    </recommendedName>
</protein>
<dbReference type="OrthoDB" id="278239at2"/>
<evidence type="ECO:0000313" key="2">
    <source>
        <dbReference type="Proteomes" id="UP000317093"/>
    </source>
</evidence>
<dbReference type="Proteomes" id="UP000317093">
    <property type="component" value="Chromosome"/>
</dbReference>
<dbReference type="EMBL" id="CP036279">
    <property type="protein sequence ID" value="QDU62763.1"/>
    <property type="molecule type" value="Genomic_DNA"/>
</dbReference>
<evidence type="ECO:0000313" key="1">
    <source>
        <dbReference type="EMBL" id="QDU62763.1"/>
    </source>
</evidence>
<dbReference type="AlphaFoldDB" id="A0A518B736"/>
<dbReference type="InterPro" id="IPR029021">
    <property type="entry name" value="Prot-tyrosine_phosphatase-like"/>
</dbReference>
<dbReference type="SUPFAM" id="SSF52799">
    <property type="entry name" value="(Phosphotyrosine protein) phosphatases II"/>
    <property type="match status" value="1"/>
</dbReference>
<reference evidence="1 2" key="1">
    <citation type="submission" date="2019-02" db="EMBL/GenBank/DDBJ databases">
        <title>Deep-cultivation of Planctomycetes and their phenomic and genomic characterization uncovers novel biology.</title>
        <authorList>
            <person name="Wiegand S."/>
            <person name="Jogler M."/>
            <person name="Boedeker C."/>
            <person name="Pinto D."/>
            <person name="Vollmers J."/>
            <person name="Rivas-Marin E."/>
            <person name="Kohn T."/>
            <person name="Peeters S.H."/>
            <person name="Heuer A."/>
            <person name="Rast P."/>
            <person name="Oberbeckmann S."/>
            <person name="Bunk B."/>
            <person name="Jeske O."/>
            <person name="Meyerdierks A."/>
            <person name="Storesund J.E."/>
            <person name="Kallscheuer N."/>
            <person name="Luecker S."/>
            <person name="Lage O.M."/>
            <person name="Pohl T."/>
            <person name="Merkel B.J."/>
            <person name="Hornburger P."/>
            <person name="Mueller R.-W."/>
            <person name="Bruemmer F."/>
            <person name="Labrenz M."/>
            <person name="Spormann A.M."/>
            <person name="Op den Camp H."/>
            <person name="Overmann J."/>
            <person name="Amann R."/>
            <person name="Jetten M.S.M."/>
            <person name="Mascher T."/>
            <person name="Medema M.H."/>
            <person name="Devos D.P."/>
            <person name="Kaster A.-K."/>
            <person name="Ovreas L."/>
            <person name="Rohde M."/>
            <person name="Galperin M.Y."/>
            <person name="Jogler C."/>
        </authorList>
    </citation>
    <scope>NUCLEOTIDE SEQUENCE [LARGE SCALE GENOMIC DNA]</scope>
    <source>
        <strain evidence="1 2">Pan216</strain>
    </source>
</reference>
<dbReference type="CDD" id="cd14498">
    <property type="entry name" value="DSP"/>
    <property type="match status" value="1"/>
</dbReference>